<organism evidence="2 3">
    <name type="scientific">Halomonas mongoliensis</name>
    <dbReference type="NCBI Taxonomy" id="321265"/>
    <lineage>
        <taxon>Bacteria</taxon>
        <taxon>Pseudomonadati</taxon>
        <taxon>Pseudomonadota</taxon>
        <taxon>Gammaproteobacteria</taxon>
        <taxon>Oceanospirillales</taxon>
        <taxon>Halomonadaceae</taxon>
        <taxon>Halomonas</taxon>
    </lineage>
</organism>
<dbReference type="EMBL" id="JARWAL010000002">
    <property type="protein sequence ID" value="MDR5891914.1"/>
    <property type="molecule type" value="Genomic_DNA"/>
</dbReference>
<accession>A0ABU1GIS0</accession>
<dbReference type="Pfam" id="PF24793">
    <property type="entry name" value="GINT1_N"/>
    <property type="match status" value="1"/>
</dbReference>
<dbReference type="RefSeq" id="WP_309635822.1">
    <property type="nucleotide sequence ID" value="NZ_JARWAL010000002.1"/>
</dbReference>
<dbReference type="InterPro" id="IPR056442">
    <property type="entry name" value="GINT1_N"/>
</dbReference>
<dbReference type="SUPFAM" id="SSF75005">
    <property type="entry name" value="Arabinanase/levansucrase/invertase"/>
    <property type="match status" value="1"/>
</dbReference>
<keyword evidence="3" id="KW-1185">Reference proteome</keyword>
<gene>
    <name evidence="2" type="ORF">QC820_03735</name>
</gene>
<feature type="domain" description="Glucosamine inositolphosphorylceramide transferase 1 N-terminal" evidence="1">
    <location>
        <begin position="324"/>
        <end position="473"/>
    </location>
</feature>
<sequence>MTLKVAILARRAELSQWQVESLNIASRYLDVALYLVAPDKASQTPEFQHMAYRLLTAFSLNNRLTRRATFAMPMEALQELSLESGKDGLRLPFLVVDALIARGITAIINFGPSIEPPAGLDVIAYASPGSIYYGGGAAGFEEMRAGAQCAEIRVEKHSANTPVAAVLAHCYSRVYHHSYMRTASDYQHNAMLLLKPAMERLVVGDCLTTVESCPRTEIPGNLAVMAFVFRMGHRYLRRLLYGALVEKRWNVIIAEFSGFVGLDNLSITRGRVPVLGKSHSFYADPFFSHDGQKIRLEALNKHNGVGEILELDVDSLEPSEAYLTGWHYSYPFSFCENGREYLLPEVSSHSEPYVIAAPFTEGAEVIPLEGFDGRRVLDGTLFIHDGYHYIFGGLDGSAESCLYLYYSQALTGPYRAHPKNPIVIDPRLARMGGRIQVVDGQIYRFGQNNSRGYGDGLTVCEIVSLSPDDYRERIVGSVGFVDACGPHTVDISNGRMVMDFYTDTFSLFAGYRRLSARILRQLRGRKPNVGGGCRIL</sequence>
<proteinExistence type="predicted"/>
<protein>
    <recommendedName>
        <fullName evidence="1">Glucosamine inositolphosphorylceramide transferase 1 N-terminal domain-containing protein</fullName>
    </recommendedName>
</protein>
<dbReference type="InterPro" id="IPR023296">
    <property type="entry name" value="Glyco_hydro_beta-prop_sf"/>
</dbReference>
<evidence type="ECO:0000313" key="2">
    <source>
        <dbReference type="EMBL" id="MDR5891914.1"/>
    </source>
</evidence>
<name>A0ABU1GIS0_9GAMM</name>
<reference evidence="2 3" key="1">
    <citation type="submission" date="2023-04" db="EMBL/GenBank/DDBJ databases">
        <title>A long-awaited taxogenomic arrangement of the family Halomonadaceae.</title>
        <authorList>
            <person name="De La Haba R."/>
            <person name="Chuvochina M."/>
            <person name="Wittouck S."/>
            <person name="Arahal D.R."/>
            <person name="Sanchez-Porro C."/>
            <person name="Hugenholtz P."/>
            <person name="Ventosa A."/>
        </authorList>
    </citation>
    <scope>NUCLEOTIDE SEQUENCE [LARGE SCALE GENOMIC DNA]</scope>
    <source>
        <strain evidence="2 3">DSM 17332</strain>
    </source>
</reference>
<dbReference type="Gene3D" id="2.115.10.20">
    <property type="entry name" value="Glycosyl hydrolase domain, family 43"/>
    <property type="match status" value="1"/>
</dbReference>
<dbReference type="Proteomes" id="UP001252270">
    <property type="component" value="Unassembled WGS sequence"/>
</dbReference>
<comment type="caution">
    <text evidence="2">The sequence shown here is derived from an EMBL/GenBank/DDBJ whole genome shotgun (WGS) entry which is preliminary data.</text>
</comment>
<evidence type="ECO:0000259" key="1">
    <source>
        <dbReference type="Pfam" id="PF24793"/>
    </source>
</evidence>
<evidence type="ECO:0000313" key="3">
    <source>
        <dbReference type="Proteomes" id="UP001252270"/>
    </source>
</evidence>